<name>A0ABT9P5H8_9ACTN</name>
<reference evidence="2 3" key="1">
    <citation type="submission" date="2023-07" db="EMBL/GenBank/DDBJ databases">
        <title>Sequencing the genomes of 1000 actinobacteria strains.</title>
        <authorList>
            <person name="Klenk H.-P."/>
        </authorList>
    </citation>
    <scope>NUCLEOTIDE SEQUENCE [LARGE SCALE GENOMIC DNA]</scope>
    <source>
        <strain evidence="2 3">DSM 44388</strain>
    </source>
</reference>
<keyword evidence="1" id="KW-0472">Membrane</keyword>
<evidence type="ECO:0000313" key="2">
    <source>
        <dbReference type="EMBL" id="MDP9827937.1"/>
    </source>
</evidence>
<feature type="transmembrane region" description="Helical" evidence="1">
    <location>
        <begin position="20"/>
        <end position="39"/>
    </location>
</feature>
<sequence length="128" mass="13403">MRVPNALIDVRLPGGRGVASSSILLFLTGFCICGARLLLPLQGRNRRGGRVLDTVLLLVPQGVGSSLSRPGAGRLRDTAGPRVVARVGLAPIAVTTVPSALADAGTSRMWLEIVLLLRGLGPGRCWSR</sequence>
<dbReference type="SUPFAM" id="SSF103473">
    <property type="entry name" value="MFS general substrate transporter"/>
    <property type="match status" value="1"/>
</dbReference>
<dbReference type="RefSeq" id="WP_307244604.1">
    <property type="nucleotide sequence ID" value="NZ_JAUSQZ010000001.1"/>
</dbReference>
<dbReference type="EMBL" id="JAUSQZ010000001">
    <property type="protein sequence ID" value="MDP9827937.1"/>
    <property type="molecule type" value="Genomic_DNA"/>
</dbReference>
<accession>A0ABT9P5H8</accession>
<protein>
    <submittedName>
        <fullName evidence="2">Uncharacterized protein</fullName>
    </submittedName>
</protein>
<organism evidence="2 3">
    <name type="scientific">Kineosporia succinea</name>
    <dbReference type="NCBI Taxonomy" id="84632"/>
    <lineage>
        <taxon>Bacteria</taxon>
        <taxon>Bacillati</taxon>
        <taxon>Actinomycetota</taxon>
        <taxon>Actinomycetes</taxon>
        <taxon>Kineosporiales</taxon>
        <taxon>Kineosporiaceae</taxon>
        <taxon>Kineosporia</taxon>
    </lineage>
</organism>
<evidence type="ECO:0000313" key="3">
    <source>
        <dbReference type="Proteomes" id="UP001235712"/>
    </source>
</evidence>
<dbReference type="InterPro" id="IPR036259">
    <property type="entry name" value="MFS_trans_sf"/>
</dbReference>
<keyword evidence="1" id="KW-1133">Transmembrane helix</keyword>
<dbReference type="Gene3D" id="1.20.1250.20">
    <property type="entry name" value="MFS general substrate transporter like domains"/>
    <property type="match status" value="1"/>
</dbReference>
<dbReference type="Proteomes" id="UP001235712">
    <property type="component" value="Unassembled WGS sequence"/>
</dbReference>
<gene>
    <name evidence="2" type="ORF">J2S57_003686</name>
</gene>
<comment type="caution">
    <text evidence="2">The sequence shown here is derived from an EMBL/GenBank/DDBJ whole genome shotgun (WGS) entry which is preliminary data.</text>
</comment>
<proteinExistence type="predicted"/>
<keyword evidence="3" id="KW-1185">Reference proteome</keyword>
<evidence type="ECO:0000256" key="1">
    <source>
        <dbReference type="SAM" id="Phobius"/>
    </source>
</evidence>
<keyword evidence="1" id="KW-0812">Transmembrane</keyword>